<feature type="region of interest" description="Disordered" evidence="1">
    <location>
        <begin position="67"/>
        <end position="101"/>
    </location>
</feature>
<reference evidence="3" key="2">
    <citation type="submission" date="2023-05" db="EMBL/GenBank/DDBJ databases">
        <authorList>
            <person name="Fouks B."/>
        </authorList>
    </citation>
    <scope>NUCLEOTIDE SEQUENCE</scope>
    <source>
        <strain evidence="3">Stay&amp;Tobe</strain>
        <tissue evidence="3">Testes</tissue>
    </source>
</reference>
<gene>
    <name evidence="3" type="ORF">L9F63_009679</name>
</gene>
<proteinExistence type="predicted"/>
<keyword evidence="2" id="KW-1133">Transmembrane helix</keyword>
<organism evidence="3 4">
    <name type="scientific">Diploptera punctata</name>
    <name type="common">Pacific beetle cockroach</name>
    <dbReference type="NCBI Taxonomy" id="6984"/>
    <lineage>
        <taxon>Eukaryota</taxon>
        <taxon>Metazoa</taxon>
        <taxon>Ecdysozoa</taxon>
        <taxon>Arthropoda</taxon>
        <taxon>Hexapoda</taxon>
        <taxon>Insecta</taxon>
        <taxon>Pterygota</taxon>
        <taxon>Neoptera</taxon>
        <taxon>Polyneoptera</taxon>
        <taxon>Dictyoptera</taxon>
        <taxon>Blattodea</taxon>
        <taxon>Blaberoidea</taxon>
        <taxon>Blaberidae</taxon>
        <taxon>Diplopterinae</taxon>
        <taxon>Diploptera</taxon>
    </lineage>
</organism>
<dbReference type="Proteomes" id="UP001233999">
    <property type="component" value="Unassembled WGS sequence"/>
</dbReference>
<protein>
    <submittedName>
        <fullName evidence="3">Uncharacterized protein</fullName>
    </submittedName>
</protein>
<comment type="caution">
    <text evidence="3">The sequence shown here is derived from an EMBL/GenBank/DDBJ whole genome shotgun (WGS) entry which is preliminary data.</text>
</comment>
<keyword evidence="2" id="KW-0472">Membrane</keyword>
<feature type="non-terminal residue" evidence="3">
    <location>
        <position position="101"/>
    </location>
</feature>
<dbReference type="EMBL" id="JASPKZ010000458">
    <property type="protein sequence ID" value="KAJ9600015.1"/>
    <property type="molecule type" value="Genomic_DNA"/>
</dbReference>
<sequence length="101" mass="11522">SVCFSLLLRCVLLIVRYLLELQDDLHLLTQLLLILIIIYTLKLILIIIEGIDHPDIKWWQRIGIGKPASSETSEADSGPEANTSSHRRARGTSLVFSRRKR</sequence>
<dbReference type="AlphaFoldDB" id="A0AAD8AJR6"/>
<name>A0AAD8AJR6_DIPPU</name>
<keyword evidence="2" id="KW-0812">Transmembrane</keyword>
<keyword evidence="4" id="KW-1185">Reference proteome</keyword>
<evidence type="ECO:0000256" key="2">
    <source>
        <dbReference type="SAM" id="Phobius"/>
    </source>
</evidence>
<evidence type="ECO:0000313" key="3">
    <source>
        <dbReference type="EMBL" id="KAJ9600015.1"/>
    </source>
</evidence>
<evidence type="ECO:0000313" key="4">
    <source>
        <dbReference type="Proteomes" id="UP001233999"/>
    </source>
</evidence>
<feature type="non-terminal residue" evidence="3">
    <location>
        <position position="1"/>
    </location>
</feature>
<evidence type="ECO:0000256" key="1">
    <source>
        <dbReference type="SAM" id="MobiDB-lite"/>
    </source>
</evidence>
<accession>A0AAD8AJR6</accession>
<feature type="transmembrane region" description="Helical" evidence="2">
    <location>
        <begin position="28"/>
        <end position="48"/>
    </location>
</feature>
<reference evidence="3" key="1">
    <citation type="journal article" date="2023" name="IScience">
        <title>Live-bearing cockroach genome reveals convergent evolutionary mechanisms linked to viviparity in insects and beyond.</title>
        <authorList>
            <person name="Fouks B."/>
            <person name="Harrison M.C."/>
            <person name="Mikhailova A.A."/>
            <person name="Marchal E."/>
            <person name="English S."/>
            <person name="Carruthers M."/>
            <person name="Jennings E.C."/>
            <person name="Chiamaka E.L."/>
            <person name="Frigard R.A."/>
            <person name="Pippel M."/>
            <person name="Attardo G.M."/>
            <person name="Benoit J.B."/>
            <person name="Bornberg-Bauer E."/>
            <person name="Tobe S.S."/>
        </authorList>
    </citation>
    <scope>NUCLEOTIDE SEQUENCE</scope>
    <source>
        <strain evidence="3">Stay&amp;Tobe</strain>
    </source>
</reference>